<proteinExistence type="predicted"/>
<keyword evidence="2" id="KW-1185">Reference proteome</keyword>
<protein>
    <submittedName>
        <fullName evidence="1">Uncharacterized protein</fullName>
    </submittedName>
</protein>
<evidence type="ECO:0000313" key="1">
    <source>
        <dbReference type="EMBL" id="URE31018.1"/>
    </source>
</evidence>
<name>A0A9E7HH28_9LILI</name>
<evidence type="ECO:0000313" key="2">
    <source>
        <dbReference type="Proteomes" id="UP001055439"/>
    </source>
</evidence>
<dbReference type="AlphaFoldDB" id="A0A9E7HH28"/>
<dbReference type="EMBL" id="CP097510">
    <property type="protein sequence ID" value="URE31018.1"/>
    <property type="molecule type" value="Genomic_DNA"/>
</dbReference>
<dbReference type="Proteomes" id="UP001055439">
    <property type="component" value="Chromosome 8"/>
</dbReference>
<gene>
    <name evidence="1" type="ORF">MUK42_35294</name>
</gene>
<accession>A0A9E7HH28</accession>
<reference evidence="1" key="1">
    <citation type="submission" date="2022-05" db="EMBL/GenBank/DDBJ databases">
        <title>The Musa troglodytarum L. genome provides insights into the mechanism of non-climacteric behaviour and enrichment of carotenoids.</title>
        <authorList>
            <person name="Wang J."/>
        </authorList>
    </citation>
    <scope>NUCLEOTIDE SEQUENCE</scope>
    <source>
        <tissue evidence="1">Leaf</tissue>
    </source>
</reference>
<sequence length="72" mass="8674">MRPSSPCSTTKKMVHPLSSKRWWERWRTRTQIRELPIVTIEILAKAKNDDWGRIEWLLLLRSMMTTSHYCLC</sequence>
<organism evidence="1 2">
    <name type="scientific">Musa troglodytarum</name>
    <name type="common">fe'i banana</name>
    <dbReference type="NCBI Taxonomy" id="320322"/>
    <lineage>
        <taxon>Eukaryota</taxon>
        <taxon>Viridiplantae</taxon>
        <taxon>Streptophyta</taxon>
        <taxon>Embryophyta</taxon>
        <taxon>Tracheophyta</taxon>
        <taxon>Spermatophyta</taxon>
        <taxon>Magnoliopsida</taxon>
        <taxon>Liliopsida</taxon>
        <taxon>Zingiberales</taxon>
        <taxon>Musaceae</taxon>
        <taxon>Musa</taxon>
    </lineage>
</organism>